<proteinExistence type="predicted"/>
<dbReference type="Proteomes" id="UP000094243">
    <property type="component" value="Unassembled WGS sequence"/>
</dbReference>
<dbReference type="InterPro" id="IPR029063">
    <property type="entry name" value="SAM-dependent_MTases_sf"/>
</dbReference>
<dbReference type="Gene3D" id="3.40.50.150">
    <property type="entry name" value="Vaccinia Virus protein VP39"/>
    <property type="match status" value="1"/>
</dbReference>
<dbReference type="PANTHER" id="PTHR43591">
    <property type="entry name" value="METHYLTRANSFERASE"/>
    <property type="match status" value="1"/>
</dbReference>
<dbReference type="CDD" id="cd02440">
    <property type="entry name" value="AdoMet_MTases"/>
    <property type="match status" value="1"/>
</dbReference>
<protein>
    <recommendedName>
        <fullName evidence="1">Methyltransferase domain-containing protein</fullName>
    </recommendedName>
</protein>
<reference evidence="3" key="1">
    <citation type="submission" date="2016-09" db="EMBL/GenBank/DDBJ databases">
        <authorList>
            <person name="Greninger A.L."/>
            <person name="Jerome K.R."/>
            <person name="Mcnair B."/>
            <person name="Wallis C."/>
            <person name="Fang F."/>
        </authorList>
    </citation>
    <scope>NUCLEOTIDE SEQUENCE [LARGE SCALE GENOMIC DNA]</scope>
    <source>
        <strain evidence="3">M7</strain>
    </source>
</reference>
<feature type="domain" description="Methyltransferase" evidence="1">
    <location>
        <begin position="43"/>
        <end position="137"/>
    </location>
</feature>
<evidence type="ECO:0000313" key="2">
    <source>
        <dbReference type="EMBL" id="ODQ94718.1"/>
    </source>
</evidence>
<accession>A0A1E3RXZ8</accession>
<dbReference type="EMBL" id="MIGZ01000033">
    <property type="protein sequence ID" value="ODQ94718.1"/>
    <property type="molecule type" value="Genomic_DNA"/>
</dbReference>
<gene>
    <name evidence="2" type="ORF">BHQ17_07940</name>
</gene>
<dbReference type="RefSeq" id="WP_069404666.1">
    <property type="nucleotide sequence ID" value="NZ_JBHRZJ010000007.1"/>
</dbReference>
<organism evidence="2 3">
    <name type="scientific">Mycolicibacterium holsaticum</name>
    <dbReference type="NCBI Taxonomy" id="152142"/>
    <lineage>
        <taxon>Bacteria</taxon>
        <taxon>Bacillati</taxon>
        <taxon>Actinomycetota</taxon>
        <taxon>Actinomycetes</taxon>
        <taxon>Mycobacteriales</taxon>
        <taxon>Mycobacteriaceae</taxon>
        <taxon>Mycolicibacterium</taxon>
    </lineage>
</organism>
<dbReference type="SUPFAM" id="SSF53335">
    <property type="entry name" value="S-adenosyl-L-methionine-dependent methyltransferases"/>
    <property type="match status" value="1"/>
</dbReference>
<evidence type="ECO:0000313" key="3">
    <source>
        <dbReference type="Proteomes" id="UP000094243"/>
    </source>
</evidence>
<dbReference type="InterPro" id="IPR041698">
    <property type="entry name" value="Methyltransf_25"/>
</dbReference>
<dbReference type="AlphaFoldDB" id="A0A1E3RXZ8"/>
<keyword evidence="3" id="KW-1185">Reference proteome</keyword>
<sequence>MYHGGAFGGVGEYISYLDDAETIATAPKRASISALALLPGDAVLDVGCGTGGDVRHLAESVGATGRAVGLDESPEMIATAGSRAAAWPNVEFIVGDAAEMPFADDEFAAARVERALQHMRDPASAVAEMARVVRSGGRIVAMEPDWDTLAISAANLEITRKVVRKSAERFRHPDSGRRLPEWFARAGIDILRVEASAVPIRSVEVADEAFRLTPVARALGAEDWLEDLRVREMHNAFIAYSMGVGVVGQVR</sequence>
<comment type="caution">
    <text evidence="2">The sequence shown here is derived from an EMBL/GenBank/DDBJ whole genome shotgun (WGS) entry which is preliminary data.</text>
</comment>
<dbReference type="GO" id="GO:0008168">
    <property type="term" value="F:methyltransferase activity"/>
    <property type="evidence" value="ECO:0007669"/>
    <property type="project" value="TreeGrafter"/>
</dbReference>
<dbReference type="Pfam" id="PF13649">
    <property type="entry name" value="Methyltransf_25"/>
    <property type="match status" value="1"/>
</dbReference>
<dbReference type="PANTHER" id="PTHR43591:SF78">
    <property type="entry name" value="SLR0407 PROTEIN"/>
    <property type="match status" value="1"/>
</dbReference>
<name>A0A1E3RXZ8_9MYCO</name>
<dbReference type="OrthoDB" id="3636702at2"/>
<evidence type="ECO:0000259" key="1">
    <source>
        <dbReference type="Pfam" id="PF13649"/>
    </source>
</evidence>